<evidence type="ECO:0000259" key="10">
    <source>
        <dbReference type="Pfam" id="PF18195"/>
    </source>
</evidence>
<dbReference type="PANTHER" id="PTHR11707:SF28">
    <property type="entry name" value="60 KDA LYSOPHOSPHOLIPASE"/>
    <property type="match status" value="1"/>
</dbReference>
<comment type="similarity">
    <text evidence="5 7">Belongs to the asparaginase 1 family. GatD subfamily.</text>
</comment>
<dbReference type="Gene3D" id="3.40.50.1170">
    <property type="entry name" value="L-asparaginase, N-terminal domain"/>
    <property type="match status" value="1"/>
</dbReference>
<dbReference type="InterPro" id="IPR027475">
    <property type="entry name" value="Asparaginase/glutaminase_AS2"/>
</dbReference>
<comment type="catalytic activity">
    <reaction evidence="5 7">
        <text>L-glutamyl-tRNA(Gln) + L-glutamine + ATP + H2O = L-glutaminyl-tRNA(Gln) + L-glutamate + ADP + phosphate + H(+)</text>
        <dbReference type="Rhea" id="RHEA:17521"/>
        <dbReference type="Rhea" id="RHEA-COMP:9681"/>
        <dbReference type="Rhea" id="RHEA-COMP:9684"/>
        <dbReference type="ChEBI" id="CHEBI:15377"/>
        <dbReference type="ChEBI" id="CHEBI:15378"/>
        <dbReference type="ChEBI" id="CHEBI:29985"/>
        <dbReference type="ChEBI" id="CHEBI:30616"/>
        <dbReference type="ChEBI" id="CHEBI:43474"/>
        <dbReference type="ChEBI" id="CHEBI:58359"/>
        <dbReference type="ChEBI" id="CHEBI:78520"/>
        <dbReference type="ChEBI" id="CHEBI:78521"/>
        <dbReference type="ChEBI" id="CHEBI:456216"/>
    </reaction>
</comment>
<dbReference type="InterPro" id="IPR006034">
    <property type="entry name" value="Asparaginase/glutaminase-like"/>
</dbReference>
<keyword evidence="11" id="KW-0808">Transferase</keyword>
<dbReference type="NCBIfam" id="NF003217">
    <property type="entry name" value="PRK04183.1"/>
    <property type="match status" value="1"/>
</dbReference>
<keyword evidence="3 5" id="KW-0067">ATP-binding</keyword>
<evidence type="ECO:0000256" key="4">
    <source>
        <dbReference type="ARBA" id="ARBA00022917"/>
    </source>
</evidence>
<proteinExistence type="inferred from homology"/>
<dbReference type="GO" id="GO:0006450">
    <property type="term" value="P:regulation of translational fidelity"/>
    <property type="evidence" value="ECO:0007669"/>
    <property type="project" value="InterPro"/>
</dbReference>
<feature type="active site" evidence="5">
    <location>
        <position position="86"/>
    </location>
</feature>
<dbReference type="GO" id="GO:0050567">
    <property type="term" value="F:glutaminyl-tRNA synthase (glutamine-hydrolyzing) activity"/>
    <property type="evidence" value="ECO:0007669"/>
    <property type="project" value="UniProtKB-UniRule"/>
</dbReference>
<dbReference type="InterPro" id="IPR037222">
    <property type="entry name" value="GatD_N_sf"/>
</dbReference>
<feature type="active site" evidence="5 6">
    <location>
        <position position="162"/>
    </location>
</feature>
<protein>
    <recommendedName>
        <fullName evidence="5 7">Glutamyl-tRNA(Gln) amidotransferase subunit D</fullName>
        <shortName evidence="5">Glu-ADT subunit D</shortName>
        <ecNumber evidence="5 7">6.3.5.-</ecNumber>
    </recommendedName>
</protein>
<dbReference type="InterPro" id="IPR040918">
    <property type="entry name" value="GatD_N"/>
</dbReference>
<dbReference type="PIRSF" id="PIRSF001220">
    <property type="entry name" value="L-ASNase_gatD"/>
    <property type="match status" value="1"/>
</dbReference>
<dbReference type="AlphaFoldDB" id="A0A2R6B8M2"/>
<dbReference type="PROSITE" id="PS00917">
    <property type="entry name" value="ASN_GLN_ASE_2"/>
    <property type="match status" value="1"/>
</dbReference>
<dbReference type="InterPro" id="IPR027473">
    <property type="entry name" value="L-asparaginase_C"/>
</dbReference>
<keyword evidence="4 5" id="KW-0648">Protein biosynthesis</keyword>
<dbReference type="InterPro" id="IPR027474">
    <property type="entry name" value="L-asparaginase_N"/>
</dbReference>
<dbReference type="NCBIfam" id="TIGR02153">
    <property type="entry name" value="gatD_arch"/>
    <property type="match status" value="1"/>
</dbReference>
<feature type="active site" evidence="5">
    <location>
        <position position="163"/>
    </location>
</feature>
<feature type="domain" description="GatD N-terminal" evidence="10">
    <location>
        <begin position="1"/>
        <end position="54"/>
    </location>
</feature>
<evidence type="ECO:0000259" key="8">
    <source>
        <dbReference type="Pfam" id="PF00710"/>
    </source>
</evidence>
<dbReference type="HAMAP" id="MF_00586">
    <property type="entry name" value="GatD"/>
    <property type="match status" value="1"/>
</dbReference>
<dbReference type="InterPro" id="IPR037152">
    <property type="entry name" value="L-asparaginase_N_sf"/>
</dbReference>
<dbReference type="PIRSF" id="PIRSF500175">
    <property type="entry name" value="Glu_ADT_D"/>
    <property type="match status" value="1"/>
</dbReference>
<dbReference type="PANTHER" id="PTHR11707">
    <property type="entry name" value="L-ASPARAGINASE"/>
    <property type="match status" value="1"/>
</dbReference>
<dbReference type="InterPro" id="IPR006033">
    <property type="entry name" value="AsnA_fam"/>
</dbReference>
<reference evidence="11 12" key="1">
    <citation type="submission" date="2017-04" db="EMBL/GenBank/DDBJ databases">
        <title>Novel microbial lineages endemic to geothermal iron-oxide mats fill important gaps in the evolutionary history of Archaea.</title>
        <authorList>
            <person name="Jay Z.J."/>
            <person name="Beam J.P."/>
            <person name="Dlakic M."/>
            <person name="Rusch D.B."/>
            <person name="Kozubal M.A."/>
            <person name="Inskeep W.P."/>
        </authorList>
    </citation>
    <scope>NUCLEOTIDE SEQUENCE [LARGE SCALE GENOMIC DNA]</scope>
    <source>
        <strain evidence="11">ECH_B_2</strain>
    </source>
</reference>
<dbReference type="Gene3D" id="2.30.30.520">
    <property type="match status" value="1"/>
</dbReference>
<comment type="subunit">
    <text evidence="5 7">Heterodimer of GatD and GatE.</text>
</comment>
<dbReference type="InterPro" id="IPR036152">
    <property type="entry name" value="Asp/glu_Ase-like_sf"/>
</dbReference>
<evidence type="ECO:0000256" key="1">
    <source>
        <dbReference type="ARBA" id="ARBA00022598"/>
    </source>
</evidence>
<evidence type="ECO:0000313" key="11">
    <source>
        <dbReference type="EMBL" id="PSN94993.1"/>
    </source>
</evidence>
<dbReference type="Pfam" id="PF18195">
    <property type="entry name" value="GatD_N"/>
    <property type="match status" value="1"/>
</dbReference>
<keyword evidence="1 5" id="KW-0436">Ligase</keyword>
<feature type="active site" evidence="5">
    <location>
        <position position="241"/>
    </location>
</feature>
<evidence type="ECO:0000256" key="5">
    <source>
        <dbReference type="HAMAP-Rule" id="MF_00586"/>
    </source>
</evidence>
<dbReference type="InterPro" id="IPR040919">
    <property type="entry name" value="Asparaginase_C"/>
</dbReference>
<evidence type="ECO:0000256" key="6">
    <source>
        <dbReference type="PROSITE-ProRule" id="PRU10100"/>
    </source>
</evidence>
<feature type="domain" description="Asparaginase/glutaminase C-terminal" evidence="9">
    <location>
        <begin position="293"/>
        <end position="394"/>
    </location>
</feature>
<dbReference type="EMBL" id="NEXH01000015">
    <property type="protein sequence ID" value="PSN94993.1"/>
    <property type="molecule type" value="Genomic_DNA"/>
</dbReference>
<organism evidence="11 12">
    <name type="scientific">Candidatus Marsarchaeota G2 archaeon ECH_B_2</name>
    <dbReference type="NCBI Taxonomy" id="1978160"/>
    <lineage>
        <taxon>Archaea</taxon>
        <taxon>Candidatus Marsarchaeota</taxon>
        <taxon>Candidatus Marsarchaeota group 2</taxon>
    </lineage>
</organism>
<dbReference type="CDD" id="cd08962">
    <property type="entry name" value="GatD"/>
    <property type="match status" value="1"/>
</dbReference>
<comment type="caution">
    <text evidence="11">The sequence shown here is derived from an EMBL/GenBank/DDBJ whole genome shotgun (WGS) entry which is preliminary data.</text>
</comment>
<accession>A0A2R6B8M2</accession>
<keyword evidence="2 5" id="KW-0547">Nucleotide-binding</keyword>
<dbReference type="EC" id="6.3.5.-" evidence="5 7"/>
<evidence type="ECO:0000259" key="9">
    <source>
        <dbReference type="Pfam" id="PF17763"/>
    </source>
</evidence>
<dbReference type="SMART" id="SM00870">
    <property type="entry name" value="Asparaginase"/>
    <property type="match status" value="1"/>
</dbReference>
<dbReference type="Gene3D" id="3.40.50.40">
    <property type="match status" value="1"/>
</dbReference>
<dbReference type="GO" id="GO:0004067">
    <property type="term" value="F:asparaginase activity"/>
    <property type="evidence" value="ECO:0007669"/>
    <property type="project" value="UniProtKB-UniRule"/>
</dbReference>
<dbReference type="SUPFAM" id="SSF141300">
    <property type="entry name" value="GatD N-terminal domain-like"/>
    <property type="match status" value="1"/>
</dbReference>
<sequence>MNVGDTVEVSFGDESFVGRLMPRVGSDDDSVVTIKLPNGYNIGLSVVDASVRLVGSVRATPQQNPAEEALSFGEGEYVALISTGGTIASRVEYETGAVRPALRASDLMSLVPELEGISRLKTQVLMSILSEDMQPAYWERIARAVYSEVKAGAVGVVVAHGTDTMGYTAAALSFALRGVGRPIVLVGSQRSSDRPSSDAYTNLLSAVKFAKESSCSGVYVCMHASTSDPTCAVIPGVKVRKMHTSRRDAFKAVNAQPVALVDREKLVFLSEPRRDFDGVGRIDFRPGFSDKAALIWYYPGFNLDILNWFAEKGYLGVVLAGTGLGHVSSELVEGIARLRRKGFLVYMTSQCLYGRVNMNVYTTGRRLLSAGVVPLGDMLPETAYVKLSWALANYPVEEVDSVMRSNLVGEVSARSVYSGEWA</sequence>
<evidence type="ECO:0000256" key="7">
    <source>
        <dbReference type="RuleBase" id="RU004457"/>
    </source>
</evidence>
<name>A0A2R6B8M2_9ARCH</name>
<dbReference type="NCBIfam" id="TIGR00519">
    <property type="entry name" value="asnASE_I"/>
    <property type="match status" value="1"/>
</dbReference>
<dbReference type="PRINTS" id="PR00139">
    <property type="entry name" value="ASNGLNASE"/>
</dbReference>
<dbReference type="InterPro" id="IPR011878">
    <property type="entry name" value="GatD"/>
</dbReference>
<evidence type="ECO:0000256" key="2">
    <source>
        <dbReference type="ARBA" id="ARBA00022741"/>
    </source>
</evidence>
<gene>
    <name evidence="5" type="primary">gatD</name>
    <name evidence="11" type="ORF">B9Q06_07160</name>
</gene>
<dbReference type="Pfam" id="PF17763">
    <property type="entry name" value="Asparaginase_C"/>
    <property type="match status" value="1"/>
</dbReference>
<dbReference type="GO" id="GO:0006520">
    <property type="term" value="P:amino acid metabolic process"/>
    <property type="evidence" value="ECO:0007669"/>
    <property type="project" value="InterPro"/>
</dbReference>
<comment type="function">
    <text evidence="5 7">Allows the formation of correctly charged Gln-tRNA(Gln) through the transamidation of misacylated Glu-tRNA(Gln) in organisms which lack glutaminyl-tRNA synthetase. The reaction takes place in the presence of glutamine and ATP through an activated gamma-phospho-Glu-tRNA(Gln). The GatDE system is specific for glutamate and does not act on aspartate.</text>
</comment>
<feature type="domain" description="L-asparaginase N-terminal" evidence="8">
    <location>
        <begin position="78"/>
        <end position="272"/>
    </location>
</feature>
<dbReference type="GO" id="GO:0006412">
    <property type="term" value="P:translation"/>
    <property type="evidence" value="ECO:0007669"/>
    <property type="project" value="UniProtKB-UniRule"/>
</dbReference>
<dbReference type="Proteomes" id="UP000241284">
    <property type="component" value="Unassembled WGS sequence"/>
</dbReference>
<evidence type="ECO:0000313" key="12">
    <source>
        <dbReference type="Proteomes" id="UP000241284"/>
    </source>
</evidence>
<dbReference type="GO" id="GO:0016740">
    <property type="term" value="F:transferase activity"/>
    <property type="evidence" value="ECO:0007669"/>
    <property type="project" value="UniProtKB-KW"/>
</dbReference>
<dbReference type="PROSITE" id="PS51732">
    <property type="entry name" value="ASN_GLN_ASE_3"/>
    <property type="match status" value="1"/>
</dbReference>
<dbReference type="SUPFAM" id="SSF53774">
    <property type="entry name" value="Glutaminase/Asparaginase"/>
    <property type="match status" value="1"/>
</dbReference>
<evidence type="ECO:0000256" key="3">
    <source>
        <dbReference type="ARBA" id="ARBA00022840"/>
    </source>
</evidence>
<dbReference type="Pfam" id="PF00710">
    <property type="entry name" value="Asparaginase"/>
    <property type="match status" value="1"/>
</dbReference>
<dbReference type="GO" id="GO:0005524">
    <property type="term" value="F:ATP binding"/>
    <property type="evidence" value="ECO:0007669"/>
    <property type="project" value="UniProtKB-KW"/>
</dbReference>